<feature type="transmembrane region" description="Helical" evidence="2">
    <location>
        <begin position="6"/>
        <end position="30"/>
    </location>
</feature>
<gene>
    <name evidence="3" type="ORF">VL20_2915</name>
</gene>
<feature type="region of interest" description="Disordered" evidence="1">
    <location>
        <begin position="111"/>
        <end position="130"/>
    </location>
</feature>
<dbReference type="Proteomes" id="UP000068167">
    <property type="component" value="Chromosome"/>
</dbReference>
<accession>A0A0K1S1M3</accession>
<dbReference type="AlphaFoldDB" id="A0A0K1S1M3"/>
<feature type="transmembrane region" description="Helical" evidence="2">
    <location>
        <begin position="42"/>
        <end position="60"/>
    </location>
</feature>
<evidence type="ECO:0000256" key="1">
    <source>
        <dbReference type="SAM" id="MobiDB-lite"/>
    </source>
</evidence>
<dbReference type="KEGG" id="mpk:VL20_2915"/>
<dbReference type="EMBL" id="CP011339">
    <property type="protein sequence ID" value="AKV67955.1"/>
    <property type="molecule type" value="Genomic_DNA"/>
</dbReference>
<keyword evidence="2" id="KW-1133">Transmembrane helix</keyword>
<evidence type="ECO:0000313" key="4">
    <source>
        <dbReference type="Proteomes" id="UP000068167"/>
    </source>
</evidence>
<keyword evidence="4" id="KW-1185">Reference proteome</keyword>
<keyword evidence="2" id="KW-0472">Membrane</keyword>
<keyword evidence="2" id="KW-0812">Transmembrane</keyword>
<sequence>MQRKYIYPVLGLFVGAIVNVIFNLIAAAIQQRTIGEKFNDQMILWMIAFAVFGLLIGYWLSLKTGNTNASEQKGGIKAKGIRSRKGRFVADERTGQGIDAEDIRARGDISLTSSNSHFNQPPTNKSGSSEAGVIDARALSAGGNIAIFNGSVPLGEQLEYFRNQLNISSPQLNDYATAEFRSYWDMWRILQLLRLAGNDLWKQATHENVLTFSSQLRATLEKVEESAIFFDEIDYEKLKNILKIFGEFRLGKIRLLEIRSEGDLRFVVPDIAEEQIDRNLRYKHEYEELLNEIRISFRKKICR</sequence>
<protein>
    <submittedName>
        <fullName evidence="3">Uncharacterized protein</fullName>
    </submittedName>
</protein>
<proteinExistence type="predicted"/>
<evidence type="ECO:0000313" key="3">
    <source>
        <dbReference type="EMBL" id="AKV67955.1"/>
    </source>
</evidence>
<feature type="compositionally biased region" description="Polar residues" evidence="1">
    <location>
        <begin position="111"/>
        <end position="129"/>
    </location>
</feature>
<dbReference type="PATRIC" id="fig|1638788.3.peg.2931"/>
<organism evidence="3 4">
    <name type="scientific">Microcystis panniformis FACHB-1757</name>
    <dbReference type="NCBI Taxonomy" id="1638788"/>
    <lineage>
        <taxon>Bacteria</taxon>
        <taxon>Bacillati</taxon>
        <taxon>Cyanobacteriota</taxon>
        <taxon>Cyanophyceae</taxon>
        <taxon>Oscillatoriophycideae</taxon>
        <taxon>Chroococcales</taxon>
        <taxon>Microcystaceae</taxon>
        <taxon>Microcystis</taxon>
    </lineage>
</organism>
<dbReference type="RefSeq" id="WP_052276630.1">
    <property type="nucleotide sequence ID" value="NZ_CP011339.1"/>
</dbReference>
<reference evidence="3 4" key="1">
    <citation type="journal article" date="2016" name="Stand. Genomic Sci.">
        <title>Complete genome sequence and genomic characterization of Microcystis panniformis FACHB 1757 by third-generation sequencing.</title>
        <authorList>
            <person name="Zhang J.Y."/>
            <person name="Guan R."/>
            <person name="Zhang H.J."/>
            <person name="Li H."/>
            <person name="Xiao P."/>
            <person name="Yu G.L."/>
            <person name="Du L."/>
            <person name="Cao D.M."/>
            <person name="Zhu B.C."/>
            <person name="Li R.H."/>
            <person name="Lu Z.H."/>
        </authorList>
    </citation>
    <scope>NUCLEOTIDE SEQUENCE [LARGE SCALE GENOMIC DNA]</scope>
    <source>
        <strain evidence="3 4">FACHB-1757</strain>
    </source>
</reference>
<name>A0A0K1S1M3_9CHRO</name>
<evidence type="ECO:0000256" key="2">
    <source>
        <dbReference type="SAM" id="Phobius"/>
    </source>
</evidence>